<evidence type="ECO:0000313" key="3">
    <source>
        <dbReference type="Proteomes" id="UP000195879"/>
    </source>
</evidence>
<reference evidence="2 3" key="1">
    <citation type="submission" date="2016-08" db="EMBL/GenBank/DDBJ databases">
        <authorList>
            <consortium name="Pathogen Informatics"/>
        </authorList>
    </citation>
    <scope>NUCLEOTIDE SEQUENCE [LARGE SCALE GENOMIC DNA]</scope>
    <source>
        <strain evidence="2 3">DK</strain>
    </source>
</reference>
<dbReference type="InterPro" id="IPR006486">
    <property type="entry name" value="PYST_A"/>
</dbReference>
<keyword evidence="1" id="KW-0732">Signal</keyword>
<evidence type="ECO:0000313" key="2">
    <source>
        <dbReference type="EMBL" id="SCL92661.1"/>
    </source>
</evidence>
<feature type="chain" id="PRO_5008917463" evidence="1">
    <location>
        <begin position="26"/>
        <end position="267"/>
    </location>
</feature>
<name>A0A1D3L9X1_PLACE</name>
<dbReference type="NCBIfam" id="TIGR01599">
    <property type="entry name" value="PYST-A"/>
    <property type="match status" value="1"/>
</dbReference>
<dbReference type="AlphaFoldDB" id="A0A1D3L9X1"/>
<proteinExistence type="predicted"/>
<dbReference type="Proteomes" id="UP000195879">
    <property type="component" value="Unassembled WGS sequence"/>
</dbReference>
<gene>
    <name evidence="2" type="ORF">PCHDK_000530400</name>
</gene>
<dbReference type="SUPFAM" id="SSF55961">
    <property type="entry name" value="Bet v1-like"/>
    <property type="match status" value="1"/>
</dbReference>
<organism evidence="2 3">
    <name type="scientific">Plasmodium chabaudi adami</name>
    <dbReference type="NCBI Taxonomy" id="5826"/>
    <lineage>
        <taxon>Eukaryota</taxon>
        <taxon>Sar</taxon>
        <taxon>Alveolata</taxon>
        <taxon>Apicomplexa</taxon>
        <taxon>Aconoidasida</taxon>
        <taxon>Haemosporida</taxon>
        <taxon>Plasmodiidae</taxon>
        <taxon>Plasmodium</taxon>
        <taxon>Plasmodium (Vinckeia)</taxon>
    </lineage>
</organism>
<evidence type="ECO:0000256" key="1">
    <source>
        <dbReference type="SAM" id="SignalP"/>
    </source>
</evidence>
<feature type="signal peptide" evidence="1">
    <location>
        <begin position="1"/>
        <end position="25"/>
    </location>
</feature>
<accession>A0A1D3L9X1</accession>
<protein>
    <submittedName>
        <fullName evidence="2">Acidic phosphoprotein PCEMA1, putative</fullName>
    </submittedName>
</protein>
<dbReference type="EMBL" id="FMIO01000387">
    <property type="protein sequence ID" value="SCL92661.1"/>
    <property type="molecule type" value="Genomic_DNA"/>
</dbReference>
<sequence>MNKFYIQIAFFLLSVSVYLNNRTLAAEPGPGKSAKTKSKNSYATSEEIYEKNKHLLCTNPEEIKNAEELMNEAVTHLERHATSKDGYKYVTDHFLKNIFYYKKGDQDHPTVEKAIYVKRDANKYNKTINKYWDPDIINVFDNKSVKKKITRVYNPNLVMIQRRYKKGLFGSYKYFYALAKKTQISEDKTIIVMTSANINDHHPSKTEYKNTIIENANLFKTDIDSEDDIRKGELEKKFLNIAGYLIEKKEKCIHITYIKSIDEHGLI</sequence>